<proteinExistence type="predicted"/>
<accession>A0A5B9QZV7</accession>
<dbReference type="PANTHER" id="PTHR43737:SF1">
    <property type="entry name" value="DUF1501 DOMAIN-CONTAINING PROTEIN"/>
    <property type="match status" value="1"/>
</dbReference>
<dbReference type="SUPFAM" id="SSF53649">
    <property type="entry name" value="Alkaline phosphatase-like"/>
    <property type="match status" value="1"/>
</dbReference>
<dbReference type="InterPro" id="IPR010869">
    <property type="entry name" value="DUF1501"/>
</dbReference>
<feature type="region of interest" description="Disordered" evidence="1">
    <location>
        <begin position="44"/>
        <end position="65"/>
    </location>
</feature>
<name>A0A5B9QZV7_9BACT</name>
<dbReference type="InterPro" id="IPR017850">
    <property type="entry name" value="Alkaline_phosphatase_core_sf"/>
</dbReference>
<dbReference type="Gene3D" id="3.40.720.10">
    <property type="entry name" value="Alkaline Phosphatase, subunit A"/>
    <property type="match status" value="1"/>
</dbReference>
<organism evidence="2 3">
    <name type="scientific">Roseimaritima ulvae</name>
    <dbReference type="NCBI Taxonomy" id="980254"/>
    <lineage>
        <taxon>Bacteria</taxon>
        <taxon>Pseudomonadati</taxon>
        <taxon>Planctomycetota</taxon>
        <taxon>Planctomycetia</taxon>
        <taxon>Pirellulales</taxon>
        <taxon>Pirellulaceae</taxon>
        <taxon>Roseimaritima</taxon>
    </lineage>
</organism>
<dbReference type="AlphaFoldDB" id="A0A5B9QZV7"/>
<evidence type="ECO:0008006" key="4">
    <source>
        <dbReference type="Google" id="ProtNLM"/>
    </source>
</evidence>
<dbReference type="PANTHER" id="PTHR43737">
    <property type="entry name" value="BLL7424 PROTEIN"/>
    <property type="match status" value="1"/>
</dbReference>
<dbReference type="PROSITE" id="PS51318">
    <property type="entry name" value="TAT"/>
    <property type="match status" value="1"/>
</dbReference>
<evidence type="ECO:0000256" key="1">
    <source>
        <dbReference type="SAM" id="MobiDB-lite"/>
    </source>
</evidence>
<evidence type="ECO:0000313" key="3">
    <source>
        <dbReference type="Proteomes" id="UP000325286"/>
    </source>
</evidence>
<sequence length="496" mass="54359">MNHSDRLRHDYVQLSTRRHFLKTCPTGLGAMWLASQAAAAAASGGADKPSFQHDPTRPLSPLDPPRPATAKRVIFLHMAGAPSQLELFDYKPNLQKFDGKDCPASFMEGKRFAFIRGVPKLLGPQFAFAQHGESGAWVSDRLPEFAKVVDSVAFVRSMQTDQFNHAPAQLLLHTGNAQLGYPSLGSWLTYGLGSENDNLPGYVVLVSGGRVPSAGKSVWGSGFLPGVYQGIQCRGKGDPVLFLSDPEGVGRPIRSAMVDTISRINRQTYEQIGDPETVTRIAQYEMAFRMQMAATEATDLGQETAEVHQAYGVQPGKESFANNCLLARRLVERGVRFVQLFDWGWDAHGAAASEAINKGFKNKCAQIDRPITALLNDLKRSGLLEDTLVVWGGEFGRTPMRENRGGKEMTFVGRDHHADAFTMWLAGGGVRSGVHYGETDELGFEAVENPVQVRDLHATLLKLMGFDHQKLSFPLQGLDQRLTGVKPARVVEELIG</sequence>
<dbReference type="EMBL" id="CP042914">
    <property type="protein sequence ID" value="QEG42696.1"/>
    <property type="molecule type" value="Genomic_DNA"/>
</dbReference>
<dbReference type="Pfam" id="PF07394">
    <property type="entry name" value="DUF1501"/>
    <property type="match status" value="1"/>
</dbReference>
<dbReference type="OrthoDB" id="127333at2"/>
<evidence type="ECO:0000313" key="2">
    <source>
        <dbReference type="EMBL" id="QEG42696.1"/>
    </source>
</evidence>
<keyword evidence="3" id="KW-1185">Reference proteome</keyword>
<reference evidence="2 3" key="1">
    <citation type="submission" date="2019-08" db="EMBL/GenBank/DDBJ databases">
        <title>Deep-cultivation of Planctomycetes and their phenomic and genomic characterization uncovers novel biology.</title>
        <authorList>
            <person name="Wiegand S."/>
            <person name="Jogler M."/>
            <person name="Boedeker C."/>
            <person name="Pinto D."/>
            <person name="Vollmers J."/>
            <person name="Rivas-Marin E."/>
            <person name="Kohn T."/>
            <person name="Peeters S.H."/>
            <person name="Heuer A."/>
            <person name="Rast P."/>
            <person name="Oberbeckmann S."/>
            <person name="Bunk B."/>
            <person name="Jeske O."/>
            <person name="Meyerdierks A."/>
            <person name="Storesund J.E."/>
            <person name="Kallscheuer N."/>
            <person name="Luecker S."/>
            <person name="Lage O.M."/>
            <person name="Pohl T."/>
            <person name="Merkel B.J."/>
            <person name="Hornburger P."/>
            <person name="Mueller R.-W."/>
            <person name="Bruemmer F."/>
            <person name="Labrenz M."/>
            <person name="Spormann A.M."/>
            <person name="Op den Camp H."/>
            <person name="Overmann J."/>
            <person name="Amann R."/>
            <person name="Jetten M.S.M."/>
            <person name="Mascher T."/>
            <person name="Medema M.H."/>
            <person name="Devos D.P."/>
            <person name="Kaster A.-K."/>
            <person name="Ovreas L."/>
            <person name="Rohde M."/>
            <person name="Galperin M.Y."/>
            <person name="Jogler C."/>
        </authorList>
    </citation>
    <scope>NUCLEOTIDE SEQUENCE [LARGE SCALE GENOMIC DNA]</scope>
    <source>
        <strain evidence="2 3">UC8</strain>
    </source>
</reference>
<protein>
    <recommendedName>
        <fullName evidence="4">Sulfatase</fullName>
    </recommendedName>
</protein>
<dbReference type="Proteomes" id="UP000325286">
    <property type="component" value="Chromosome"/>
</dbReference>
<gene>
    <name evidence="2" type="ORF">UC8_47380</name>
</gene>
<dbReference type="RefSeq" id="WP_068137709.1">
    <property type="nucleotide sequence ID" value="NZ_CP042914.1"/>
</dbReference>
<dbReference type="KEGG" id="rul:UC8_47380"/>
<dbReference type="InterPro" id="IPR006311">
    <property type="entry name" value="TAT_signal"/>
</dbReference>